<evidence type="ECO:0000259" key="6">
    <source>
        <dbReference type="PROSITE" id="PS50977"/>
    </source>
</evidence>
<accession>A0ABW9Z821</accession>
<dbReference type="InterPro" id="IPR001647">
    <property type="entry name" value="HTH_TetR"/>
</dbReference>
<dbReference type="EMBL" id="JAAAXJ010000025">
    <property type="protein sequence ID" value="NBJ27051.1"/>
    <property type="molecule type" value="Genomic_DNA"/>
</dbReference>
<evidence type="ECO:0000256" key="1">
    <source>
        <dbReference type="ARBA" id="ARBA00023015"/>
    </source>
</evidence>
<dbReference type="InterPro" id="IPR050109">
    <property type="entry name" value="HTH-type_TetR-like_transc_reg"/>
</dbReference>
<reference evidence="7 8" key="1">
    <citation type="submission" date="2020-01" db="EMBL/GenBank/DDBJ databases">
        <title>Microvirga sp. nov., an arsenate reduction bacterium isolated from Tibet hotspring sediments.</title>
        <authorList>
            <person name="Yuan C.-G."/>
        </authorList>
    </citation>
    <scope>NUCLEOTIDE SEQUENCE [LARGE SCALE GENOMIC DNA]</scope>
    <source>
        <strain evidence="7 8">SYSU G3D203</strain>
    </source>
</reference>
<dbReference type="Gene3D" id="1.10.357.10">
    <property type="entry name" value="Tetracycline Repressor, domain 2"/>
    <property type="match status" value="1"/>
</dbReference>
<feature type="compositionally biased region" description="Basic and acidic residues" evidence="5">
    <location>
        <begin position="199"/>
        <end position="224"/>
    </location>
</feature>
<feature type="DNA-binding region" description="H-T-H motif" evidence="4">
    <location>
        <begin position="32"/>
        <end position="51"/>
    </location>
</feature>
<proteinExistence type="predicted"/>
<keyword evidence="2 4" id="KW-0238">DNA-binding</keyword>
<evidence type="ECO:0000256" key="3">
    <source>
        <dbReference type="ARBA" id="ARBA00023163"/>
    </source>
</evidence>
<evidence type="ECO:0000256" key="5">
    <source>
        <dbReference type="SAM" id="MobiDB-lite"/>
    </source>
</evidence>
<dbReference type="PROSITE" id="PS50977">
    <property type="entry name" value="HTH_TETR_2"/>
    <property type="match status" value="1"/>
</dbReference>
<comment type="caution">
    <text evidence="7">The sequence shown here is derived from an EMBL/GenBank/DDBJ whole genome shotgun (WGS) entry which is preliminary data.</text>
</comment>
<feature type="region of interest" description="Disordered" evidence="5">
    <location>
        <begin position="185"/>
        <end position="224"/>
    </location>
</feature>
<dbReference type="Pfam" id="PF00440">
    <property type="entry name" value="TetR_N"/>
    <property type="match status" value="1"/>
</dbReference>
<dbReference type="SUPFAM" id="SSF46689">
    <property type="entry name" value="Homeodomain-like"/>
    <property type="match status" value="1"/>
</dbReference>
<dbReference type="InterPro" id="IPR041479">
    <property type="entry name" value="TetR_CgmR_C"/>
</dbReference>
<feature type="domain" description="HTH tetR-type" evidence="6">
    <location>
        <begin position="9"/>
        <end position="69"/>
    </location>
</feature>
<dbReference type="InterPro" id="IPR009057">
    <property type="entry name" value="Homeodomain-like_sf"/>
</dbReference>
<organism evidence="7 8">
    <name type="scientific">Microvirga arsenatis</name>
    <dbReference type="NCBI Taxonomy" id="2692265"/>
    <lineage>
        <taxon>Bacteria</taxon>
        <taxon>Pseudomonadati</taxon>
        <taxon>Pseudomonadota</taxon>
        <taxon>Alphaproteobacteria</taxon>
        <taxon>Hyphomicrobiales</taxon>
        <taxon>Methylobacteriaceae</taxon>
        <taxon>Microvirga</taxon>
    </lineage>
</organism>
<keyword evidence="1" id="KW-0805">Transcription regulation</keyword>
<dbReference type="Proteomes" id="UP000818323">
    <property type="component" value="Unassembled WGS sequence"/>
</dbReference>
<evidence type="ECO:0000313" key="7">
    <source>
        <dbReference type="EMBL" id="NBJ27051.1"/>
    </source>
</evidence>
<keyword evidence="3" id="KW-0804">Transcription</keyword>
<feature type="compositionally biased region" description="Basic residues" evidence="5">
    <location>
        <begin position="185"/>
        <end position="198"/>
    </location>
</feature>
<evidence type="ECO:0000313" key="8">
    <source>
        <dbReference type="Proteomes" id="UP000818323"/>
    </source>
</evidence>
<sequence length="224" mass="24791">MSGRVRGRKSSRERILDAAAELVSEVGSGRLTLDTVAERAGLSKGGLLYNFPTKEALLQAMIQRLVDEVSAEREALRGQAEPGHNLEARLCTAALLKLRQGRTKEVANGMLAASAENPHLLDPVREVIKATLENLKVTSDDLDAALVGWLAIEGLNSLEMHDISPFSEKEHERVVQAVNRLLRNRGSRSSQCHRRRLHTDRSGHSDSCRDTHSHSRSREPQPRS</sequence>
<dbReference type="PANTHER" id="PTHR30055">
    <property type="entry name" value="HTH-TYPE TRANSCRIPTIONAL REGULATOR RUTR"/>
    <property type="match status" value="1"/>
</dbReference>
<gene>
    <name evidence="7" type="ORF">GR303_22220</name>
</gene>
<evidence type="ECO:0000256" key="2">
    <source>
        <dbReference type="ARBA" id="ARBA00023125"/>
    </source>
</evidence>
<evidence type="ECO:0000256" key="4">
    <source>
        <dbReference type="PROSITE-ProRule" id="PRU00335"/>
    </source>
</evidence>
<dbReference type="PRINTS" id="PR00455">
    <property type="entry name" value="HTHTETR"/>
</dbReference>
<name>A0ABW9Z821_9HYPH</name>
<keyword evidence="8" id="KW-1185">Reference proteome</keyword>
<dbReference type="Pfam" id="PF17937">
    <property type="entry name" value="TetR_C_28"/>
    <property type="match status" value="1"/>
</dbReference>
<dbReference type="PANTHER" id="PTHR30055:SF234">
    <property type="entry name" value="HTH-TYPE TRANSCRIPTIONAL REGULATOR BETI"/>
    <property type="match status" value="1"/>
</dbReference>
<dbReference type="RefSeq" id="WP_161726374.1">
    <property type="nucleotide sequence ID" value="NZ_JAAAXI010000034.1"/>
</dbReference>
<protein>
    <submittedName>
        <fullName evidence="7">TetR family transcriptional regulator</fullName>
    </submittedName>
</protein>